<reference evidence="3" key="1">
    <citation type="submission" date="2017-04" db="EMBL/GenBank/DDBJ databases">
        <authorList>
            <person name="Bumgarner R.E."/>
            <person name="Fredricks D.N."/>
            <person name="Srinivasan S."/>
        </authorList>
    </citation>
    <scope>NUCLEOTIDE SEQUENCE [LARGE SCALE GENOMIC DNA]</scope>
    <source>
        <strain evidence="3">KA00405</strain>
    </source>
</reference>
<dbReference type="EMBL" id="NBZD01000005">
    <property type="protein sequence ID" value="PNH17860.1"/>
    <property type="molecule type" value="Genomic_DNA"/>
</dbReference>
<accession>A0A2J8AZA8</accession>
<sequence>MSLTKLLPTPSDRMGLLWNLLALSDAYILEYGPAGTTHYGLGLIGDLDLKTDNRYFVSHMTETDVVMGNSKNLEKAVREIDLTYKPKHIFVVGSSVSTTIGADLNGICHYLQKDVQARLHVHNTGGFGGDYRVGTEAVYRLLADLVEEIPLNSPPVTTGTNPTANLSSIAAGADPIAATPSEHKLTYNLLGFSPDHFRSLSDLFEVQRLLKEGLNLELAASFTINGAIDKLPVAASADISLVLRPEALPLAQALQAHFNIPYLEPNFYGYHPCLTALRAIATQLGITVNASVENHLNARIKRCAMLPYILRRATAPVLLYSVAHAEVNTSLAAALEPLGLHFTAQLEPTAPEAERLAAIATWSNGLIFADQESLDLAAASNSKVLISFPWYSTQVLATHLPFMGSRGMDFILEQVYAYLIKERIM</sequence>
<name>A0A2J8AZA8_9FIRM</name>
<dbReference type="Proteomes" id="UP000236394">
    <property type="component" value="Unassembled WGS sequence"/>
</dbReference>
<comment type="caution">
    <text evidence="2">The sequence shown here is derived from an EMBL/GenBank/DDBJ whole genome shotgun (WGS) entry which is preliminary data.</text>
</comment>
<dbReference type="InterPro" id="IPR000510">
    <property type="entry name" value="Nase/OxRdtase_comp1"/>
</dbReference>
<proteinExistence type="predicted"/>
<protein>
    <recommendedName>
        <fullName evidence="1">Nitrogenase/oxidoreductase component 1 domain-containing protein</fullName>
    </recommendedName>
</protein>
<dbReference type="GO" id="GO:0016491">
    <property type="term" value="F:oxidoreductase activity"/>
    <property type="evidence" value="ECO:0007669"/>
    <property type="project" value="InterPro"/>
</dbReference>
<dbReference type="InterPro" id="IPR049939">
    <property type="entry name" value="NifE-like"/>
</dbReference>
<evidence type="ECO:0000313" key="2">
    <source>
        <dbReference type="EMBL" id="PNH17860.1"/>
    </source>
</evidence>
<dbReference type="PANTHER" id="PTHR42956:SF1">
    <property type="entry name" value="NITROGENASE IRON-MOLYBDENUM COFACTOR BIOSYNTHESIS PROTEIN NIFE"/>
    <property type="match status" value="1"/>
</dbReference>
<evidence type="ECO:0000313" key="3">
    <source>
        <dbReference type="Proteomes" id="UP000236394"/>
    </source>
</evidence>
<dbReference type="PANTHER" id="PTHR42956">
    <property type="entry name" value="NITROGENASE IRON-MOLYBDENUM COFACTOR BIOSYNTHESIS PROTEIN NIFE"/>
    <property type="match status" value="1"/>
</dbReference>
<dbReference type="AlphaFoldDB" id="A0A2J8AZA8"/>
<dbReference type="Pfam" id="PF00148">
    <property type="entry name" value="Oxidored_nitro"/>
    <property type="match status" value="1"/>
</dbReference>
<organism evidence="2 3">
    <name type="scientific">Mageeibacillus indolicus</name>
    <dbReference type="NCBI Taxonomy" id="884684"/>
    <lineage>
        <taxon>Bacteria</taxon>
        <taxon>Bacillati</taxon>
        <taxon>Bacillota</taxon>
        <taxon>Clostridia</taxon>
        <taxon>Eubacteriales</taxon>
        <taxon>Oscillospiraceae</taxon>
        <taxon>Mageeibacillus</taxon>
    </lineage>
</organism>
<gene>
    <name evidence="2" type="ORF">B7R76_07415</name>
</gene>
<dbReference type="RefSeq" id="WP_102892754.1">
    <property type="nucleotide sequence ID" value="NZ_NBZD01000005.1"/>
</dbReference>
<feature type="domain" description="Nitrogenase/oxidoreductase component 1" evidence="1">
    <location>
        <begin position="14"/>
        <end position="347"/>
    </location>
</feature>
<evidence type="ECO:0000259" key="1">
    <source>
        <dbReference type="Pfam" id="PF00148"/>
    </source>
</evidence>
<dbReference type="Gene3D" id="3.40.50.1980">
    <property type="entry name" value="Nitrogenase molybdenum iron protein domain"/>
    <property type="match status" value="2"/>
</dbReference>
<dbReference type="SUPFAM" id="SSF53807">
    <property type="entry name" value="Helical backbone' metal receptor"/>
    <property type="match status" value="1"/>
</dbReference>